<feature type="domain" description="ABC transmembrane type-2" evidence="9">
    <location>
        <begin position="137"/>
        <end position="365"/>
    </location>
</feature>
<feature type="transmembrane region" description="Helical" evidence="8">
    <location>
        <begin position="344"/>
        <end position="362"/>
    </location>
</feature>
<evidence type="ECO:0000313" key="10">
    <source>
        <dbReference type="EMBL" id="TXL63946.1"/>
    </source>
</evidence>
<organism evidence="10 11">
    <name type="scientific">Cerasibacillus terrae</name>
    <dbReference type="NCBI Taxonomy" id="2498845"/>
    <lineage>
        <taxon>Bacteria</taxon>
        <taxon>Bacillati</taxon>
        <taxon>Bacillota</taxon>
        <taxon>Bacilli</taxon>
        <taxon>Bacillales</taxon>
        <taxon>Bacillaceae</taxon>
        <taxon>Cerasibacillus</taxon>
    </lineage>
</organism>
<dbReference type="RefSeq" id="WP_147667494.1">
    <property type="nucleotide sequence ID" value="NZ_VDUW01000006.1"/>
</dbReference>
<keyword evidence="3" id="KW-0813">Transport</keyword>
<dbReference type="Pfam" id="PF12698">
    <property type="entry name" value="ABC2_membrane_3"/>
    <property type="match status" value="1"/>
</dbReference>
<dbReference type="InterPro" id="IPR047817">
    <property type="entry name" value="ABC2_TM_bact-type"/>
</dbReference>
<proteinExistence type="inferred from homology"/>
<dbReference type="GO" id="GO:0005886">
    <property type="term" value="C:plasma membrane"/>
    <property type="evidence" value="ECO:0007669"/>
    <property type="project" value="UniProtKB-SubCell"/>
</dbReference>
<evidence type="ECO:0000256" key="4">
    <source>
        <dbReference type="ARBA" id="ARBA00022475"/>
    </source>
</evidence>
<evidence type="ECO:0000259" key="9">
    <source>
        <dbReference type="PROSITE" id="PS51012"/>
    </source>
</evidence>
<feature type="transmembrane region" description="Helical" evidence="8">
    <location>
        <begin position="217"/>
        <end position="239"/>
    </location>
</feature>
<dbReference type="InterPro" id="IPR013525">
    <property type="entry name" value="ABC2_TM"/>
</dbReference>
<dbReference type="InterPro" id="IPR051449">
    <property type="entry name" value="ABC-2_transporter_component"/>
</dbReference>
<feature type="transmembrane region" description="Helical" evidence="8">
    <location>
        <begin position="175"/>
        <end position="196"/>
    </location>
</feature>
<comment type="caution">
    <text evidence="10">The sequence shown here is derived from an EMBL/GenBank/DDBJ whole genome shotgun (WGS) entry which is preliminary data.</text>
</comment>
<sequence length="367" mass="42094">MNGILFGKLKLFFRTPWTFLLMTGLTIGFVLVMGTGDISKLSVPIYAENEKLQDSVIGKTLMESEAFSFEWVDHEKIYKKVENGRAEFAIILKENEFQIVEGMESFYTLIANQLLIEAYEEKWKQEQLLAQVHSSVQADFKKSLNDKEAFAPFSISYEQFKGENTWIYNDQLHKIFGMTLFFVIYTIAYSVVQILVEKQAGIWDRIILSPVKKSEMYTANLLYSFFLGYVQVVLIFMLFRYGFQVDFHGKLVEILVLLIPYVFTIVALSLLVLSFVKTVQQFNAIMPFIAIGMAMIGGAYWPLEVVESKGMLFLANIMPIKYGMDMLNGITIYGDTFIEIMKPVSILLLMGVLLMGIGMHLMEKRHV</sequence>
<feature type="transmembrane region" description="Helical" evidence="8">
    <location>
        <begin position="12"/>
        <end position="34"/>
    </location>
</feature>
<dbReference type="AlphaFoldDB" id="A0A5C8NRY5"/>
<evidence type="ECO:0000256" key="3">
    <source>
        <dbReference type="ARBA" id="ARBA00022448"/>
    </source>
</evidence>
<reference evidence="10 11" key="1">
    <citation type="submission" date="2019-06" db="EMBL/GenBank/DDBJ databases">
        <title>Cerasibacillus sp. nov., isolated from maize field.</title>
        <authorList>
            <person name="Lin S.-Y."/>
            <person name="Tsai C.-F."/>
            <person name="Young C.-C."/>
        </authorList>
    </citation>
    <scope>NUCLEOTIDE SEQUENCE [LARGE SCALE GENOMIC DNA]</scope>
    <source>
        <strain evidence="10 11">CC-CFT480</strain>
    </source>
</reference>
<evidence type="ECO:0000313" key="11">
    <source>
        <dbReference type="Proteomes" id="UP000321574"/>
    </source>
</evidence>
<protein>
    <submittedName>
        <fullName evidence="10">ABC transporter permease</fullName>
    </submittedName>
</protein>
<evidence type="ECO:0000256" key="5">
    <source>
        <dbReference type="ARBA" id="ARBA00022692"/>
    </source>
</evidence>
<dbReference type="PANTHER" id="PTHR30294">
    <property type="entry name" value="MEMBRANE COMPONENT OF ABC TRANSPORTER YHHJ-RELATED"/>
    <property type="match status" value="1"/>
</dbReference>
<dbReference type="EMBL" id="VDUW01000006">
    <property type="protein sequence ID" value="TXL63946.1"/>
    <property type="molecule type" value="Genomic_DNA"/>
</dbReference>
<gene>
    <name evidence="10" type="ORF">FHP05_09645</name>
</gene>
<feature type="transmembrane region" description="Helical" evidence="8">
    <location>
        <begin position="251"/>
        <end position="273"/>
    </location>
</feature>
<dbReference type="GO" id="GO:0140359">
    <property type="term" value="F:ABC-type transporter activity"/>
    <property type="evidence" value="ECO:0007669"/>
    <property type="project" value="InterPro"/>
</dbReference>
<dbReference type="OrthoDB" id="266913at2"/>
<comment type="subcellular location">
    <subcellularLocation>
        <location evidence="1">Cell membrane</location>
        <topology evidence="1">Multi-pass membrane protein</topology>
    </subcellularLocation>
</comment>
<name>A0A5C8NRY5_9BACI</name>
<dbReference type="PANTHER" id="PTHR30294:SF29">
    <property type="entry name" value="MULTIDRUG ABC TRANSPORTER PERMEASE YBHS-RELATED"/>
    <property type="match status" value="1"/>
</dbReference>
<dbReference type="Proteomes" id="UP000321574">
    <property type="component" value="Unassembled WGS sequence"/>
</dbReference>
<accession>A0A5C8NRY5</accession>
<evidence type="ECO:0000256" key="6">
    <source>
        <dbReference type="ARBA" id="ARBA00022989"/>
    </source>
</evidence>
<evidence type="ECO:0000256" key="2">
    <source>
        <dbReference type="ARBA" id="ARBA00007783"/>
    </source>
</evidence>
<keyword evidence="7 8" id="KW-0472">Membrane</keyword>
<evidence type="ECO:0000256" key="1">
    <source>
        <dbReference type="ARBA" id="ARBA00004651"/>
    </source>
</evidence>
<feature type="transmembrane region" description="Helical" evidence="8">
    <location>
        <begin position="285"/>
        <end position="303"/>
    </location>
</feature>
<comment type="similarity">
    <text evidence="2">Belongs to the ABC-2 integral membrane protein family.</text>
</comment>
<evidence type="ECO:0000256" key="8">
    <source>
        <dbReference type="SAM" id="Phobius"/>
    </source>
</evidence>
<evidence type="ECO:0000256" key="7">
    <source>
        <dbReference type="ARBA" id="ARBA00023136"/>
    </source>
</evidence>
<keyword evidence="5 8" id="KW-0812">Transmembrane</keyword>
<dbReference type="PROSITE" id="PS51012">
    <property type="entry name" value="ABC_TM2"/>
    <property type="match status" value="1"/>
</dbReference>
<keyword evidence="11" id="KW-1185">Reference proteome</keyword>
<keyword evidence="4" id="KW-1003">Cell membrane</keyword>
<keyword evidence="6 8" id="KW-1133">Transmembrane helix</keyword>